<evidence type="ECO:0000256" key="9">
    <source>
        <dbReference type="ARBA" id="ARBA00023172"/>
    </source>
</evidence>
<keyword evidence="7" id="KW-0229">DNA integration</keyword>
<evidence type="ECO:0000256" key="3">
    <source>
        <dbReference type="ARBA" id="ARBA00008857"/>
    </source>
</evidence>
<dbReference type="GO" id="GO:0051301">
    <property type="term" value="P:cell division"/>
    <property type="evidence" value="ECO:0007669"/>
    <property type="project" value="UniProtKB-KW"/>
</dbReference>
<sequence>MSDYRTEAPEILRDFLSYHETIKAHSQRTVDEYYLDLRNFFRYMKQIRDPDLADKSLDEISIMDVDLEFVGSIKLSDIYSYMTYLSRDRVRFQNSSHSDYGLNAASRARKIATIRSFYNYLTNKAHLLRENPVKDIDAPKLKKELPRYLTLEQSKDLLSAVDGKNQERDYAILTLFLNCGLRISELVGLNLQDIQDETMRILGKGNKVRILYLNDACQAALNRYLAVRRPITGRDANALFLSSQNERISRSTVHAMVKKRLLEAGLDATQYSSHKLRHTAATLMLQNGVDVRAVQEVLGHDHLNTTEIYTHIDNEALRVAAKANPLSKVDIPKRK</sequence>
<evidence type="ECO:0000256" key="8">
    <source>
        <dbReference type="ARBA" id="ARBA00023125"/>
    </source>
</evidence>
<evidence type="ECO:0000256" key="1">
    <source>
        <dbReference type="ARBA" id="ARBA00003283"/>
    </source>
</evidence>
<dbReference type="InterPro" id="IPR044068">
    <property type="entry name" value="CB"/>
</dbReference>
<keyword evidence="10" id="KW-0131">Cell cycle</keyword>
<dbReference type="GO" id="GO:0005737">
    <property type="term" value="C:cytoplasm"/>
    <property type="evidence" value="ECO:0007669"/>
    <property type="project" value="UniProtKB-SubCell"/>
</dbReference>
<evidence type="ECO:0000256" key="11">
    <source>
        <dbReference type="PROSITE-ProRule" id="PRU01248"/>
    </source>
</evidence>
<proteinExistence type="inferred from homology"/>
<evidence type="ECO:0000313" key="15">
    <source>
        <dbReference type="Proteomes" id="UP000620327"/>
    </source>
</evidence>
<dbReference type="InterPro" id="IPR013762">
    <property type="entry name" value="Integrase-like_cat_sf"/>
</dbReference>
<feature type="domain" description="Core-binding (CB)" evidence="13">
    <location>
        <begin position="6"/>
        <end position="122"/>
    </location>
</feature>
<evidence type="ECO:0000256" key="4">
    <source>
        <dbReference type="ARBA" id="ARBA00022490"/>
    </source>
</evidence>
<keyword evidence="15" id="KW-1185">Reference proteome</keyword>
<dbReference type="Proteomes" id="UP000620327">
    <property type="component" value="Unassembled WGS sequence"/>
</dbReference>
<dbReference type="InterPro" id="IPR002104">
    <property type="entry name" value="Integrase_catalytic"/>
</dbReference>
<evidence type="ECO:0000259" key="13">
    <source>
        <dbReference type="PROSITE" id="PS51900"/>
    </source>
</evidence>
<dbReference type="AlphaFoldDB" id="A0A923MGK9"/>
<accession>A0A923MGK9</accession>
<dbReference type="PANTHER" id="PTHR30349">
    <property type="entry name" value="PHAGE INTEGRASE-RELATED"/>
    <property type="match status" value="1"/>
</dbReference>
<dbReference type="SUPFAM" id="SSF56349">
    <property type="entry name" value="DNA breaking-rejoining enzymes"/>
    <property type="match status" value="1"/>
</dbReference>
<protein>
    <submittedName>
        <fullName evidence="14">Tyrosine recombinase XerC</fullName>
    </submittedName>
</protein>
<keyword evidence="4" id="KW-0963">Cytoplasm</keyword>
<evidence type="ECO:0000259" key="12">
    <source>
        <dbReference type="PROSITE" id="PS51898"/>
    </source>
</evidence>
<dbReference type="InterPro" id="IPR011010">
    <property type="entry name" value="DNA_brk_join_enz"/>
</dbReference>
<dbReference type="PANTHER" id="PTHR30349:SF77">
    <property type="entry name" value="TYROSINE RECOMBINASE XERC"/>
    <property type="match status" value="1"/>
</dbReference>
<dbReference type="InterPro" id="IPR004107">
    <property type="entry name" value="Integrase_SAM-like_N"/>
</dbReference>
<evidence type="ECO:0000256" key="10">
    <source>
        <dbReference type="ARBA" id="ARBA00023306"/>
    </source>
</evidence>
<evidence type="ECO:0000256" key="2">
    <source>
        <dbReference type="ARBA" id="ARBA00004496"/>
    </source>
</evidence>
<name>A0A923MGK9_9FIRM</name>
<comment type="similarity">
    <text evidence="3">Belongs to the 'phage' integrase family.</text>
</comment>
<dbReference type="PROSITE" id="PS51900">
    <property type="entry name" value="CB"/>
    <property type="match status" value="1"/>
</dbReference>
<evidence type="ECO:0000256" key="5">
    <source>
        <dbReference type="ARBA" id="ARBA00022618"/>
    </source>
</evidence>
<comment type="subcellular location">
    <subcellularLocation>
        <location evidence="2">Cytoplasm</location>
    </subcellularLocation>
</comment>
<dbReference type="GO" id="GO:0015074">
    <property type="term" value="P:DNA integration"/>
    <property type="evidence" value="ECO:0007669"/>
    <property type="project" value="UniProtKB-KW"/>
</dbReference>
<organism evidence="14 15">
    <name type="scientific">Dysosmobacter segnis</name>
    <dbReference type="NCBI Taxonomy" id="2763042"/>
    <lineage>
        <taxon>Bacteria</taxon>
        <taxon>Bacillati</taxon>
        <taxon>Bacillota</taxon>
        <taxon>Clostridia</taxon>
        <taxon>Eubacteriales</taxon>
        <taxon>Oscillospiraceae</taxon>
        <taxon>Dysosmobacter</taxon>
    </lineage>
</organism>
<keyword evidence="5" id="KW-0132">Cell division</keyword>
<dbReference type="GO" id="GO:0007059">
    <property type="term" value="P:chromosome segregation"/>
    <property type="evidence" value="ECO:0007669"/>
    <property type="project" value="UniProtKB-KW"/>
</dbReference>
<keyword evidence="9" id="KW-0233">DNA recombination</keyword>
<dbReference type="Gene3D" id="1.10.443.10">
    <property type="entry name" value="Intergrase catalytic core"/>
    <property type="match status" value="1"/>
</dbReference>
<feature type="domain" description="Tyr recombinase" evidence="12">
    <location>
        <begin position="144"/>
        <end position="322"/>
    </location>
</feature>
<reference evidence="14" key="1">
    <citation type="submission" date="2020-08" db="EMBL/GenBank/DDBJ databases">
        <title>Genome public.</title>
        <authorList>
            <person name="Liu C."/>
            <person name="Sun Q."/>
        </authorList>
    </citation>
    <scope>NUCLEOTIDE SEQUENCE</scope>
    <source>
        <strain evidence="14">BX15</strain>
    </source>
</reference>
<dbReference type="InterPro" id="IPR050090">
    <property type="entry name" value="Tyrosine_recombinase_XerCD"/>
</dbReference>
<keyword evidence="6" id="KW-0159">Chromosome partition</keyword>
<dbReference type="Pfam" id="PF02899">
    <property type="entry name" value="Phage_int_SAM_1"/>
    <property type="match status" value="1"/>
</dbReference>
<dbReference type="GO" id="GO:0006310">
    <property type="term" value="P:DNA recombination"/>
    <property type="evidence" value="ECO:0007669"/>
    <property type="project" value="UniProtKB-KW"/>
</dbReference>
<dbReference type="Gene3D" id="1.10.150.130">
    <property type="match status" value="1"/>
</dbReference>
<evidence type="ECO:0000256" key="6">
    <source>
        <dbReference type="ARBA" id="ARBA00022829"/>
    </source>
</evidence>
<dbReference type="GO" id="GO:0003677">
    <property type="term" value="F:DNA binding"/>
    <property type="evidence" value="ECO:0007669"/>
    <property type="project" value="UniProtKB-UniRule"/>
</dbReference>
<evidence type="ECO:0000313" key="14">
    <source>
        <dbReference type="EMBL" id="MBC5769213.1"/>
    </source>
</evidence>
<gene>
    <name evidence="14" type="ORF">H8Z83_02495</name>
</gene>
<comment type="caution">
    <text evidence="14">The sequence shown here is derived from an EMBL/GenBank/DDBJ whole genome shotgun (WGS) entry which is preliminary data.</text>
</comment>
<evidence type="ECO:0000256" key="7">
    <source>
        <dbReference type="ARBA" id="ARBA00022908"/>
    </source>
</evidence>
<dbReference type="Pfam" id="PF00589">
    <property type="entry name" value="Phage_integrase"/>
    <property type="match status" value="1"/>
</dbReference>
<dbReference type="RefSeq" id="WP_187013599.1">
    <property type="nucleotide sequence ID" value="NZ_JACOQI010000002.1"/>
</dbReference>
<dbReference type="InterPro" id="IPR010998">
    <property type="entry name" value="Integrase_recombinase_N"/>
</dbReference>
<dbReference type="EMBL" id="JACOQI010000002">
    <property type="protein sequence ID" value="MBC5769213.1"/>
    <property type="molecule type" value="Genomic_DNA"/>
</dbReference>
<comment type="function">
    <text evidence="1">Site-specific tyrosine recombinase, which acts by catalyzing the cutting and rejoining of the recombining DNA molecules.</text>
</comment>
<dbReference type="PROSITE" id="PS51898">
    <property type="entry name" value="TYR_RECOMBINASE"/>
    <property type="match status" value="1"/>
</dbReference>
<keyword evidence="8 11" id="KW-0238">DNA-binding</keyword>